<dbReference type="SMART" id="SM00471">
    <property type="entry name" value="HDc"/>
    <property type="match status" value="1"/>
</dbReference>
<dbReference type="OrthoDB" id="9804747at2"/>
<dbReference type="CDD" id="cd00077">
    <property type="entry name" value="HDc"/>
    <property type="match status" value="1"/>
</dbReference>
<feature type="transmembrane region" description="Helical" evidence="1">
    <location>
        <begin position="77"/>
        <end position="94"/>
    </location>
</feature>
<evidence type="ECO:0000313" key="3">
    <source>
        <dbReference type="EMBL" id="SDM46210.1"/>
    </source>
</evidence>
<evidence type="ECO:0000259" key="2">
    <source>
        <dbReference type="PROSITE" id="PS51832"/>
    </source>
</evidence>
<dbReference type="PANTHER" id="PTHR43155">
    <property type="entry name" value="CYCLIC DI-GMP PHOSPHODIESTERASE PA4108-RELATED"/>
    <property type="match status" value="1"/>
</dbReference>
<dbReference type="PROSITE" id="PS51832">
    <property type="entry name" value="HD_GYP"/>
    <property type="match status" value="1"/>
</dbReference>
<name>A0A1G9TEW6_9FIRM</name>
<dbReference type="Pfam" id="PF13487">
    <property type="entry name" value="HD_5"/>
    <property type="match status" value="1"/>
</dbReference>
<keyword evidence="4" id="KW-1185">Reference proteome</keyword>
<gene>
    <name evidence="3" type="ORF">SAMN05216544_0328</name>
</gene>
<dbReference type="InterPro" id="IPR003607">
    <property type="entry name" value="HD/PDEase_dom"/>
</dbReference>
<evidence type="ECO:0000313" key="4">
    <source>
        <dbReference type="Proteomes" id="UP000187651"/>
    </source>
</evidence>
<organism evidence="3 4">
    <name type="scientific">Lachnospira pectinoschiza</name>
    <dbReference type="NCBI Taxonomy" id="28052"/>
    <lineage>
        <taxon>Bacteria</taxon>
        <taxon>Bacillati</taxon>
        <taxon>Bacillota</taxon>
        <taxon>Clostridia</taxon>
        <taxon>Lachnospirales</taxon>
        <taxon>Lachnospiraceae</taxon>
        <taxon>Lachnospira</taxon>
    </lineage>
</organism>
<dbReference type="InterPro" id="IPR037522">
    <property type="entry name" value="HD_GYP_dom"/>
</dbReference>
<dbReference type="Proteomes" id="UP000187651">
    <property type="component" value="Unassembled WGS sequence"/>
</dbReference>
<proteinExistence type="predicted"/>
<accession>A0A1G9TEW6</accession>
<feature type="transmembrane region" description="Helical" evidence="1">
    <location>
        <begin position="115"/>
        <end position="137"/>
    </location>
</feature>
<dbReference type="Gene3D" id="1.10.3210.10">
    <property type="entry name" value="Hypothetical protein af1432"/>
    <property type="match status" value="1"/>
</dbReference>
<sequence length="452" mass="51431">MGILKDNQLDIMLYICGICTALTILAFISKALTKRRRVALFLMEFSSLCLLLSDRLAYIYRGNTSTTGYVMVRVSNYLVYALSLFVIYTFNMVLKEFVVRVNENDKINSTVLRMVDSLLITGEAFILISQFTGMYYTFDESNRYQRGELFMLCYIFPLLSLILQQVVVQRERKKISKIMIWPLTLFTIVPLLATIAQIFFYGLSLTNISIVGIAMLLYIFSLIDLNDKISKANENEIRILKEEQELLASMFEETASALASAIDAKDEYTHGHSRRVARYSWMIAKMAGLELTECRKIYYAALLHDVGKIGIPDDIINKAGKLTKEEYEVVKLHTTIGSQILSSINSSPYLSLGAKYHHEWYDGSGYPEGLKGEEIPVMSRIIAVADAYDTMTSKRSYRDPLPEARVREEIINGLGSQFDPVFGKVMLDIMTEEADNLFLNDNNVFKPLKKAQ</sequence>
<feature type="transmembrane region" description="Helical" evidence="1">
    <location>
        <begin position="180"/>
        <end position="202"/>
    </location>
</feature>
<protein>
    <submittedName>
        <fullName evidence="3">HD domain-containing protein</fullName>
    </submittedName>
</protein>
<feature type="transmembrane region" description="Helical" evidence="1">
    <location>
        <begin position="149"/>
        <end position="168"/>
    </location>
</feature>
<keyword evidence="1" id="KW-0472">Membrane</keyword>
<feature type="domain" description="HD-GYP" evidence="2">
    <location>
        <begin position="247"/>
        <end position="442"/>
    </location>
</feature>
<feature type="transmembrane region" description="Helical" evidence="1">
    <location>
        <begin position="12"/>
        <end position="32"/>
    </location>
</feature>
<keyword evidence="1" id="KW-0812">Transmembrane</keyword>
<evidence type="ECO:0000256" key="1">
    <source>
        <dbReference type="SAM" id="Phobius"/>
    </source>
</evidence>
<feature type="transmembrane region" description="Helical" evidence="1">
    <location>
        <begin position="208"/>
        <end position="225"/>
    </location>
</feature>
<dbReference type="SUPFAM" id="SSF109604">
    <property type="entry name" value="HD-domain/PDEase-like"/>
    <property type="match status" value="1"/>
</dbReference>
<dbReference type="RefSeq" id="WP_074520622.1">
    <property type="nucleotide sequence ID" value="NZ_FNHZ01000001.1"/>
</dbReference>
<keyword evidence="1" id="KW-1133">Transmembrane helix</keyword>
<reference evidence="4" key="1">
    <citation type="submission" date="2016-10" db="EMBL/GenBank/DDBJ databases">
        <authorList>
            <person name="Varghese N."/>
            <person name="Submissions S."/>
        </authorList>
    </citation>
    <scope>NUCLEOTIDE SEQUENCE [LARGE SCALE GENOMIC DNA]</scope>
    <source>
        <strain evidence="4">M83</strain>
    </source>
</reference>
<dbReference type="AlphaFoldDB" id="A0A1G9TEW6"/>
<dbReference type="EMBL" id="FNHZ01000001">
    <property type="protein sequence ID" value="SDM46210.1"/>
    <property type="molecule type" value="Genomic_DNA"/>
</dbReference>